<dbReference type="Proteomes" id="UP000307517">
    <property type="component" value="Unassembled WGS sequence"/>
</dbReference>
<dbReference type="Pfam" id="PF00583">
    <property type="entry name" value="Acetyltransf_1"/>
    <property type="match status" value="1"/>
</dbReference>
<accession>A0A508YQ36</accession>
<dbReference type="CDD" id="cd04301">
    <property type="entry name" value="NAT_SF"/>
    <property type="match status" value="1"/>
</dbReference>
<name>A0A508YQ36_LACRH</name>
<evidence type="ECO:0000313" key="6">
    <source>
        <dbReference type="Proteomes" id="UP000307517"/>
    </source>
</evidence>
<dbReference type="EMBL" id="SSHM01000001">
    <property type="protein sequence ID" value="THC79101.1"/>
    <property type="molecule type" value="Genomic_DNA"/>
</dbReference>
<organism evidence="4 7">
    <name type="scientific">Lacticaseibacillus rhamnosus</name>
    <name type="common">Lactobacillus rhamnosus</name>
    <dbReference type="NCBI Taxonomy" id="47715"/>
    <lineage>
        <taxon>Bacteria</taxon>
        <taxon>Bacillati</taxon>
        <taxon>Bacillota</taxon>
        <taxon>Bacilli</taxon>
        <taxon>Lactobacillales</taxon>
        <taxon>Lactobacillaceae</taxon>
        <taxon>Lacticaseibacillus</taxon>
    </lineage>
</organism>
<keyword evidence="1 4" id="KW-0808">Transferase</keyword>
<dbReference type="RefSeq" id="WP_005690736.1">
    <property type="nucleotide sequence ID" value="NZ_CABFNI010000001.1"/>
</dbReference>
<feature type="domain" description="N-acetyltransferase" evidence="3">
    <location>
        <begin position="8"/>
        <end position="162"/>
    </location>
</feature>
<evidence type="ECO:0000313" key="7">
    <source>
        <dbReference type="Proteomes" id="UP000552935"/>
    </source>
</evidence>
<dbReference type="InterPro" id="IPR050832">
    <property type="entry name" value="Bact_Acetyltransf"/>
</dbReference>
<evidence type="ECO:0000256" key="2">
    <source>
        <dbReference type="ARBA" id="ARBA00023315"/>
    </source>
</evidence>
<comment type="caution">
    <text evidence="4">The sequence shown here is derived from an EMBL/GenBank/DDBJ whole genome shotgun (WGS) entry which is preliminary data.</text>
</comment>
<dbReference type="PROSITE" id="PS51186">
    <property type="entry name" value="GNAT"/>
    <property type="match status" value="1"/>
</dbReference>
<sequence>MPTPVHEEVIRPMTAADDAPVAALIRECLKAADLDRPGTVYFDAGLDHLSQFYAAEPKRHYFVATQNGRVLGGVGIAEYDPTHGVAELQKFYVHGDLQGHGIGKRLLQHALDYARQVGYQSVYLETYHTLKTAVHVYHEFGFTDLPRPLVNAQHQLMDQFLVKKLA</sequence>
<evidence type="ECO:0000313" key="5">
    <source>
        <dbReference type="EMBL" id="THC79101.1"/>
    </source>
</evidence>
<proteinExistence type="predicted"/>
<reference evidence="5 6" key="1">
    <citation type="submission" date="2019-04" db="EMBL/GenBank/DDBJ databases">
        <title>Genome Announcement to Ensure Probiotic Safety of Lactobacillus rhamnosus UBLR-58.</title>
        <authorList>
            <person name="Sulthana A."/>
            <person name="Lakshmi S.G."/>
            <person name="Madempudi R.S."/>
        </authorList>
    </citation>
    <scope>NUCLEOTIDE SEQUENCE [LARGE SCALE GENOMIC DNA]</scope>
    <source>
        <strain evidence="5 6">UBLR-58</strain>
    </source>
</reference>
<evidence type="ECO:0000313" key="4">
    <source>
        <dbReference type="EMBL" id="NZA03624.1"/>
    </source>
</evidence>
<evidence type="ECO:0000256" key="1">
    <source>
        <dbReference type="ARBA" id="ARBA00022679"/>
    </source>
</evidence>
<dbReference type="EMBL" id="JACCKI010000001">
    <property type="protein sequence ID" value="NZA03624.1"/>
    <property type="molecule type" value="Genomic_DNA"/>
</dbReference>
<reference evidence="4 7" key="2">
    <citation type="submission" date="2020-07" db="EMBL/GenBank/DDBJ databases">
        <title>Organ Donor 1.</title>
        <authorList>
            <person name="Marsh A.J."/>
            <person name="Azcarate-Peril M.A."/>
        </authorList>
    </citation>
    <scope>NUCLEOTIDE SEQUENCE [LARGE SCALE GENOMIC DNA]</scope>
    <source>
        <strain evidence="4 7">AMC0712</strain>
    </source>
</reference>
<keyword evidence="2" id="KW-0012">Acyltransferase</keyword>
<dbReference type="AlphaFoldDB" id="A0A508YQ36"/>
<evidence type="ECO:0000259" key="3">
    <source>
        <dbReference type="PROSITE" id="PS51186"/>
    </source>
</evidence>
<dbReference type="InterPro" id="IPR000182">
    <property type="entry name" value="GNAT_dom"/>
</dbReference>
<gene>
    <name evidence="5" type="ORF">E6L36_00915</name>
    <name evidence="4" type="ORF">H0N82_00475</name>
</gene>
<dbReference type="InterPro" id="IPR016181">
    <property type="entry name" value="Acyl_CoA_acyltransferase"/>
</dbReference>
<protein>
    <submittedName>
        <fullName evidence="4">GNAT family N-acetyltransferase</fullName>
    </submittedName>
</protein>
<dbReference type="Proteomes" id="UP000552935">
    <property type="component" value="Unassembled WGS sequence"/>
</dbReference>
<dbReference type="SUPFAM" id="SSF55729">
    <property type="entry name" value="Acyl-CoA N-acyltransferases (Nat)"/>
    <property type="match status" value="1"/>
</dbReference>
<dbReference type="GO" id="GO:0016747">
    <property type="term" value="F:acyltransferase activity, transferring groups other than amino-acyl groups"/>
    <property type="evidence" value="ECO:0007669"/>
    <property type="project" value="InterPro"/>
</dbReference>
<dbReference type="Gene3D" id="3.40.630.30">
    <property type="match status" value="1"/>
</dbReference>
<dbReference type="PANTHER" id="PTHR43877">
    <property type="entry name" value="AMINOALKYLPHOSPHONATE N-ACETYLTRANSFERASE-RELATED-RELATED"/>
    <property type="match status" value="1"/>
</dbReference>